<dbReference type="GO" id="GO:0005524">
    <property type="term" value="F:ATP binding"/>
    <property type="evidence" value="ECO:0007669"/>
    <property type="project" value="UniProtKB-KW"/>
</dbReference>
<dbReference type="Pfam" id="PF01061">
    <property type="entry name" value="ABC2_membrane"/>
    <property type="match status" value="1"/>
</dbReference>
<proteinExistence type="predicted"/>
<dbReference type="AlphaFoldDB" id="A0A7R9KYR8"/>
<evidence type="ECO:0000259" key="8">
    <source>
        <dbReference type="PROSITE" id="PS50893"/>
    </source>
</evidence>
<dbReference type="Proteomes" id="UP000759131">
    <property type="component" value="Unassembled WGS sequence"/>
</dbReference>
<keyword evidence="2 7" id="KW-0812">Transmembrane</keyword>
<evidence type="ECO:0000256" key="2">
    <source>
        <dbReference type="ARBA" id="ARBA00022692"/>
    </source>
</evidence>
<evidence type="ECO:0000256" key="3">
    <source>
        <dbReference type="ARBA" id="ARBA00022741"/>
    </source>
</evidence>
<reference evidence="9" key="1">
    <citation type="submission" date="2020-11" db="EMBL/GenBank/DDBJ databases">
        <authorList>
            <person name="Tran Van P."/>
        </authorList>
    </citation>
    <scope>NUCLEOTIDE SEQUENCE</scope>
</reference>
<feature type="transmembrane region" description="Helical" evidence="7">
    <location>
        <begin position="608"/>
        <end position="627"/>
    </location>
</feature>
<name>A0A7R9KYR8_9ACAR</name>
<dbReference type="PANTHER" id="PTHR43038:SF3">
    <property type="entry name" value="ABC TRANSPORTER G FAMILY MEMBER 20 ISOFORM X1"/>
    <property type="match status" value="1"/>
</dbReference>
<dbReference type="GO" id="GO:0016020">
    <property type="term" value="C:membrane"/>
    <property type="evidence" value="ECO:0007669"/>
    <property type="project" value="UniProtKB-SubCell"/>
</dbReference>
<dbReference type="Pfam" id="PF00005">
    <property type="entry name" value="ABC_tran"/>
    <property type="match status" value="1"/>
</dbReference>
<protein>
    <recommendedName>
        <fullName evidence="8">ABC transporter domain-containing protein</fullName>
    </recommendedName>
</protein>
<keyword evidence="4" id="KW-0067">ATP-binding</keyword>
<dbReference type="InterPro" id="IPR003593">
    <property type="entry name" value="AAA+_ATPase"/>
</dbReference>
<gene>
    <name evidence="9" type="ORF">OSB1V03_LOCUS12005</name>
</gene>
<feature type="transmembrane region" description="Helical" evidence="7">
    <location>
        <begin position="530"/>
        <end position="550"/>
    </location>
</feature>
<dbReference type="OrthoDB" id="6150516at2759"/>
<dbReference type="SMART" id="SM00382">
    <property type="entry name" value="AAA"/>
    <property type="match status" value="1"/>
</dbReference>
<evidence type="ECO:0000313" key="9">
    <source>
        <dbReference type="EMBL" id="CAD7631596.1"/>
    </source>
</evidence>
<keyword evidence="6 7" id="KW-0472">Membrane</keyword>
<dbReference type="Gene3D" id="3.40.50.300">
    <property type="entry name" value="P-loop containing nucleotide triphosphate hydrolases"/>
    <property type="match status" value="1"/>
</dbReference>
<organism evidence="9">
    <name type="scientific">Medioppia subpectinata</name>
    <dbReference type="NCBI Taxonomy" id="1979941"/>
    <lineage>
        <taxon>Eukaryota</taxon>
        <taxon>Metazoa</taxon>
        <taxon>Ecdysozoa</taxon>
        <taxon>Arthropoda</taxon>
        <taxon>Chelicerata</taxon>
        <taxon>Arachnida</taxon>
        <taxon>Acari</taxon>
        <taxon>Acariformes</taxon>
        <taxon>Sarcoptiformes</taxon>
        <taxon>Oribatida</taxon>
        <taxon>Brachypylina</taxon>
        <taxon>Oppioidea</taxon>
        <taxon>Oppiidae</taxon>
        <taxon>Medioppia</taxon>
    </lineage>
</organism>
<evidence type="ECO:0000256" key="6">
    <source>
        <dbReference type="ARBA" id="ARBA00023136"/>
    </source>
</evidence>
<feature type="transmembrane region" description="Helical" evidence="7">
    <location>
        <begin position="475"/>
        <end position="492"/>
    </location>
</feature>
<evidence type="ECO:0000313" key="10">
    <source>
        <dbReference type="Proteomes" id="UP000759131"/>
    </source>
</evidence>
<keyword evidence="10" id="KW-1185">Reference proteome</keyword>
<dbReference type="PROSITE" id="PS50893">
    <property type="entry name" value="ABC_TRANSPORTER_2"/>
    <property type="match status" value="1"/>
</dbReference>
<feature type="transmembrane region" description="Helical" evidence="7">
    <location>
        <begin position="400"/>
        <end position="421"/>
    </location>
</feature>
<feature type="transmembrane region" description="Helical" evidence="7">
    <location>
        <begin position="354"/>
        <end position="379"/>
    </location>
</feature>
<dbReference type="InterPro" id="IPR003439">
    <property type="entry name" value="ABC_transporter-like_ATP-bd"/>
</dbReference>
<dbReference type="GO" id="GO:0140359">
    <property type="term" value="F:ABC-type transporter activity"/>
    <property type="evidence" value="ECO:0007669"/>
    <property type="project" value="InterPro"/>
</dbReference>
<keyword evidence="5 7" id="KW-1133">Transmembrane helix</keyword>
<sequence>MFLISNLHQPIHQPIPPPIPPPIAPFIPPHIPATIPPNRLEELDLNDLSVELKDVKFTYDKSKGLLLNNINMSFPRSAIYGLLGPSGCGKTTLIKLIVGRLSPSSGTVRLNGRPQSDPNNRIPGVGVGYMPQEICLNGDFTIYETLNYFSKIYGLPEDYKKQRIDFVIKFLDLPDRNRLVGVLSGDQKIMASLAVAIIHKPPLLILDEPTVGVDPVLRERIWEHLLNLSKEEKTSIMITTHYIEECRRAHAIALMRNSKILVENSPHILLTDIGTDNLEDVYLLVCMADGQTQVGVALPPTITSMRSNASNGQHLQTLISGQTNTVSHSTKTVQRFGALIEKNFINLYRQKMQFLIQIVMPMIGIALFCACIGVLGGLQDNSPVAKKLSKIFLNRINTKTILFLITCYLLAIGLTALSTITERREGLLERSLVAGVHMYEILMSHVFVQIIILVFQTSFVMITVFMFFKIDCKGSYLLTSFVMITVFMFFKIDCKGSYLLVFLLSILQGICGMCFGLLMSAIAENTRTALIIIVGSLMPYLIISGIVWPLRAAVKSVSKTNRFFRAIGMSRTLSGFQMVKRDLIGTDGTRPTAPGNKGRGRGGGGGRLVVAGIVLGGLAFCANKYFCGHKKSR</sequence>
<accession>A0A7R9KYR8</accession>
<evidence type="ECO:0000256" key="4">
    <source>
        <dbReference type="ARBA" id="ARBA00022840"/>
    </source>
</evidence>
<comment type="subcellular location">
    <subcellularLocation>
        <location evidence="1">Membrane</location>
        <topology evidence="1">Multi-pass membrane protein</topology>
    </subcellularLocation>
</comment>
<feature type="transmembrane region" description="Helical" evidence="7">
    <location>
        <begin position="498"/>
        <end position="518"/>
    </location>
</feature>
<dbReference type="GO" id="GO:0016887">
    <property type="term" value="F:ATP hydrolysis activity"/>
    <property type="evidence" value="ECO:0007669"/>
    <property type="project" value="InterPro"/>
</dbReference>
<dbReference type="EMBL" id="CAJPIZ010009701">
    <property type="protein sequence ID" value="CAG2112026.1"/>
    <property type="molecule type" value="Genomic_DNA"/>
</dbReference>
<feature type="non-terminal residue" evidence="9">
    <location>
        <position position="1"/>
    </location>
</feature>
<evidence type="ECO:0000256" key="5">
    <source>
        <dbReference type="ARBA" id="ARBA00022989"/>
    </source>
</evidence>
<feature type="transmembrane region" description="Helical" evidence="7">
    <location>
        <begin position="441"/>
        <end position="468"/>
    </location>
</feature>
<dbReference type="InterPro" id="IPR013525">
    <property type="entry name" value="ABC2_TM"/>
</dbReference>
<dbReference type="InterPro" id="IPR027417">
    <property type="entry name" value="P-loop_NTPase"/>
</dbReference>
<evidence type="ECO:0000256" key="1">
    <source>
        <dbReference type="ARBA" id="ARBA00004141"/>
    </source>
</evidence>
<dbReference type="EMBL" id="OC864276">
    <property type="protein sequence ID" value="CAD7631596.1"/>
    <property type="molecule type" value="Genomic_DNA"/>
</dbReference>
<feature type="domain" description="ABC transporter" evidence="8">
    <location>
        <begin position="50"/>
        <end position="282"/>
    </location>
</feature>
<dbReference type="PANTHER" id="PTHR43038">
    <property type="entry name" value="ATP-BINDING CASSETTE, SUB-FAMILY H, MEMBER 1"/>
    <property type="match status" value="1"/>
</dbReference>
<dbReference type="SUPFAM" id="SSF52540">
    <property type="entry name" value="P-loop containing nucleoside triphosphate hydrolases"/>
    <property type="match status" value="1"/>
</dbReference>
<evidence type="ECO:0000256" key="7">
    <source>
        <dbReference type="SAM" id="Phobius"/>
    </source>
</evidence>
<keyword evidence="3" id="KW-0547">Nucleotide-binding</keyword>